<feature type="domain" description="SH3b" evidence="2">
    <location>
        <begin position="348"/>
        <end position="420"/>
    </location>
</feature>
<accession>A0A1G6HK06</accession>
<feature type="chain" id="PRO_5011608558" evidence="1">
    <location>
        <begin position="25"/>
        <end position="427"/>
    </location>
</feature>
<protein>
    <submittedName>
        <fullName evidence="3">SH3 domain-containing protein</fullName>
    </submittedName>
</protein>
<dbReference type="Proteomes" id="UP000198943">
    <property type="component" value="Unassembled WGS sequence"/>
</dbReference>
<dbReference type="InterPro" id="IPR003646">
    <property type="entry name" value="SH3-like_bac-type"/>
</dbReference>
<organism evidence="3 4">
    <name type="scientific">Succiniclasticum ruminis</name>
    <dbReference type="NCBI Taxonomy" id="40841"/>
    <lineage>
        <taxon>Bacteria</taxon>
        <taxon>Bacillati</taxon>
        <taxon>Bacillota</taxon>
        <taxon>Negativicutes</taxon>
        <taxon>Acidaminococcales</taxon>
        <taxon>Acidaminococcaceae</taxon>
        <taxon>Succiniclasticum</taxon>
    </lineage>
</organism>
<dbReference type="PROSITE" id="PS51781">
    <property type="entry name" value="SH3B"/>
    <property type="match status" value="1"/>
</dbReference>
<keyword evidence="4" id="KW-1185">Reference proteome</keyword>
<dbReference type="EMBL" id="FMYW01000001">
    <property type="protein sequence ID" value="SDB94590.1"/>
    <property type="molecule type" value="Genomic_DNA"/>
</dbReference>
<evidence type="ECO:0000256" key="1">
    <source>
        <dbReference type="SAM" id="SignalP"/>
    </source>
</evidence>
<reference evidence="4" key="1">
    <citation type="submission" date="2016-10" db="EMBL/GenBank/DDBJ databases">
        <authorList>
            <person name="Varghese N."/>
            <person name="Submissions S."/>
        </authorList>
    </citation>
    <scope>NUCLEOTIDE SEQUENCE [LARGE SCALE GENOMIC DNA]</scope>
    <source>
        <strain evidence="4">DSM 11005</strain>
    </source>
</reference>
<name>A0A1G6HK06_9FIRM</name>
<evidence type="ECO:0000259" key="2">
    <source>
        <dbReference type="PROSITE" id="PS51781"/>
    </source>
</evidence>
<dbReference type="SMART" id="SM00287">
    <property type="entry name" value="SH3b"/>
    <property type="match status" value="1"/>
</dbReference>
<sequence>MKRRRMFLTMMTLLLLLISVSAWAMLPEDGIYEKKDESGNVTARMFIITLNGKASETQEGRTMETSPGAPIIALQALDGSGNVTEELATCYIWKTDTAGAGETGLRLRGETLQNAMKQYSKFTPEVFSTSFGQQVEFGFVNEGEANAYNCSDALNGKYVKKADATEYYPVSALLYAYEKTLNHNAFQNKNISPNSYTRKDEEQGEPWHGDYYVLDVSNPDRQDVWTVTADKNLHIVMENHQHNYYFLFVKKDYNAEPSWVGITWSNFTGTAMTSTNALYLHRHITLNAPEMLENPDTYIRMTDFYSGEGPNAITTNNMAILQPEDNDVMRLGHASVGDDGRIRFFKEMGRASIKGDGVRIREQPNTNCGILGEKDNGYPLTVLGFVKETGEKYLMFKWAKVRLDDGTVGYVSAQFIQGIDTPYDSGI</sequence>
<dbReference type="AlphaFoldDB" id="A0A1G6HK06"/>
<dbReference type="Pfam" id="PF08239">
    <property type="entry name" value="SH3_3"/>
    <property type="match status" value="1"/>
</dbReference>
<proteinExistence type="predicted"/>
<gene>
    <name evidence="3" type="ORF">SAMN04487864_10123</name>
</gene>
<evidence type="ECO:0000313" key="3">
    <source>
        <dbReference type="EMBL" id="SDB94590.1"/>
    </source>
</evidence>
<dbReference type="Gene3D" id="2.30.30.40">
    <property type="entry name" value="SH3 Domains"/>
    <property type="match status" value="1"/>
</dbReference>
<dbReference type="RefSeq" id="WP_176760323.1">
    <property type="nucleotide sequence ID" value="NZ_FMYW01000001.1"/>
</dbReference>
<keyword evidence="1" id="KW-0732">Signal</keyword>
<feature type="signal peptide" evidence="1">
    <location>
        <begin position="1"/>
        <end position="24"/>
    </location>
</feature>
<evidence type="ECO:0000313" key="4">
    <source>
        <dbReference type="Proteomes" id="UP000198943"/>
    </source>
</evidence>